<name>A0ABS3D7B0_9BACT</name>
<accession>A0ABS3D7B0</accession>
<evidence type="ECO:0000259" key="1">
    <source>
        <dbReference type="Pfam" id="PF07812"/>
    </source>
</evidence>
<comment type="caution">
    <text evidence="2">The sequence shown here is derived from an EMBL/GenBank/DDBJ whole genome shotgun (WGS) entry which is preliminary data.</text>
</comment>
<feature type="domain" description="TfuA-like core" evidence="1">
    <location>
        <begin position="47"/>
        <end position="166"/>
    </location>
</feature>
<dbReference type="InterPro" id="IPR012924">
    <property type="entry name" value="TfuA_core"/>
</dbReference>
<sequence>MIYVFTGPTLGAQEAARELDAVFLPPAAQGDLYRTALDRPEAIGLIDGYFDDVPAVWHKELLWAMSEGIHVFGASSMGALRAAELAPFGMQGVGAIFEAFQGGELEDDDEVAIAHASAEDGFRSLSEALVNIRATLKGAERAGVISAPAHTTLVRLAKALHYPERSWPALFAQAPREGVPPDELRGLREWLPRGRVDQKRADALALLHALRDHQTARPGPKQVTYAFAHTDAWADACQSAGRLPTGAPARETLASEALLEELRVSGLLPRVRAGALARALALEEARRQADTVDAEGLRRTCEAFRREKDLLTLRQFEHWVAEQRLEAPVRFFEDEARVRRIEALLEPEVLRCLPDHLRARGLYGALMERLEDKERVLARAGLERPGLDEAGLTDNALWEWYFTERLGRSIPTDLERFSNEAGFAHVDALRRAALREYCYLREAGSLASD</sequence>
<dbReference type="Proteomes" id="UP000664052">
    <property type="component" value="Unassembled WGS sequence"/>
</dbReference>
<dbReference type="EMBL" id="JAFIMU010000004">
    <property type="protein sequence ID" value="MBN8227558.1"/>
    <property type="molecule type" value="Genomic_DNA"/>
</dbReference>
<proteinExistence type="predicted"/>
<dbReference type="Pfam" id="PF07812">
    <property type="entry name" value="TfuA"/>
    <property type="match status" value="1"/>
</dbReference>
<evidence type="ECO:0000313" key="2">
    <source>
        <dbReference type="EMBL" id="MBN8227558.1"/>
    </source>
</evidence>
<organism evidence="2 3">
    <name type="scientific">Corallococcus macrosporus</name>
    <dbReference type="NCBI Taxonomy" id="35"/>
    <lineage>
        <taxon>Bacteria</taxon>
        <taxon>Pseudomonadati</taxon>
        <taxon>Myxococcota</taxon>
        <taxon>Myxococcia</taxon>
        <taxon>Myxococcales</taxon>
        <taxon>Cystobacterineae</taxon>
        <taxon>Myxococcaceae</taxon>
        <taxon>Corallococcus</taxon>
    </lineage>
</organism>
<gene>
    <name evidence="2" type="ORF">JYK02_08565</name>
</gene>
<keyword evidence="3" id="KW-1185">Reference proteome</keyword>
<evidence type="ECO:0000313" key="3">
    <source>
        <dbReference type="Proteomes" id="UP000664052"/>
    </source>
</evidence>
<dbReference type="RefSeq" id="WP_207050402.1">
    <property type="nucleotide sequence ID" value="NZ_JAFIMU010000004.1"/>
</dbReference>
<protein>
    <recommendedName>
        <fullName evidence="1">TfuA-like core domain-containing protein</fullName>
    </recommendedName>
</protein>
<reference evidence="2 3" key="1">
    <citation type="submission" date="2021-02" db="EMBL/GenBank/DDBJ databases">
        <title>De Novo genome assembly of isolated myxobacteria.</title>
        <authorList>
            <person name="Stevens D.C."/>
        </authorList>
    </citation>
    <scope>NUCLEOTIDE SEQUENCE [LARGE SCALE GENOMIC DNA]</scope>
    <source>
        <strain evidence="2 3">ATCC 29039</strain>
    </source>
</reference>